<gene>
    <name evidence="1" type="ORF">UFOPK3564_00386</name>
</gene>
<protein>
    <submittedName>
        <fullName evidence="1">Unannotated protein</fullName>
    </submittedName>
</protein>
<proteinExistence type="predicted"/>
<sequence length="150" mass="16417">MSTTVPDHVRAAAREVRALFDRHQELAIAMNQASSRHEAAERQLVSGLSADALRAIYGPQGPDLALSGEKPAVLQAKFPIQALEQVAYELRTAYNELHRLSEDSRINASETGAAMERMTLGLIELGLTRDDVQRIDVDQVVAGTIETPVR</sequence>
<reference evidence="1" key="1">
    <citation type="submission" date="2020-05" db="EMBL/GenBank/DDBJ databases">
        <authorList>
            <person name="Chiriac C."/>
            <person name="Salcher M."/>
            <person name="Ghai R."/>
            <person name="Kavagutti S V."/>
        </authorList>
    </citation>
    <scope>NUCLEOTIDE SEQUENCE</scope>
</reference>
<dbReference type="EMBL" id="CAFBMK010000012">
    <property type="protein sequence ID" value="CAB4897560.1"/>
    <property type="molecule type" value="Genomic_DNA"/>
</dbReference>
<dbReference type="AlphaFoldDB" id="A0A6J7FY66"/>
<accession>A0A6J7FY66</accession>
<evidence type="ECO:0000313" key="1">
    <source>
        <dbReference type="EMBL" id="CAB4897560.1"/>
    </source>
</evidence>
<organism evidence="1">
    <name type="scientific">freshwater metagenome</name>
    <dbReference type="NCBI Taxonomy" id="449393"/>
    <lineage>
        <taxon>unclassified sequences</taxon>
        <taxon>metagenomes</taxon>
        <taxon>ecological metagenomes</taxon>
    </lineage>
</organism>
<name>A0A6J7FY66_9ZZZZ</name>